<organism evidence="2 3">
    <name type="scientific">Bodo saltans</name>
    <name type="common">Flagellated protozoan</name>
    <dbReference type="NCBI Taxonomy" id="75058"/>
    <lineage>
        <taxon>Eukaryota</taxon>
        <taxon>Discoba</taxon>
        <taxon>Euglenozoa</taxon>
        <taxon>Kinetoplastea</taxon>
        <taxon>Metakinetoplastina</taxon>
        <taxon>Eubodonida</taxon>
        <taxon>Bodonidae</taxon>
        <taxon>Bodo</taxon>
    </lineage>
</organism>
<keyword evidence="1" id="KW-0732">Signal</keyword>
<accession>A0A0S4J7F6</accession>
<reference evidence="3" key="1">
    <citation type="submission" date="2015-09" db="EMBL/GenBank/DDBJ databases">
        <authorList>
            <consortium name="Pathogen Informatics"/>
        </authorList>
    </citation>
    <scope>NUCLEOTIDE SEQUENCE [LARGE SCALE GENOMIC DNA]</scope>
    <source>
        <strain evidence="3">Lake Konstanz</strain>
    </source>
</reference>
<dbReference type="AlphaFoldDB" id="A0A0S4J7F6"/>
<dbReference type="VEuPathDB" id="TriTrypDB:BSAL_01380"/>
<dbReference type="Proteomes" id="UP000051952">
    <property type="component" value="Unassembled WGS sequence"/>
</dbReference>
<keyword evidence="3" id="KW-1185">Reference proteome</keyword>
<evidence type="ECO:0000313" key="3">
    <source>
        <dbReference type="Proteomes" id="UP000051952"/>
    </source>
</evidence>
<gene>
    <name evidence="2" type="ORF">BSAL_01380</name>
</gene>
<feature type="chain" id="PRO_5006622050" description="Membrane-associated protein" evidence="1">
    <location>
        <begin position="21"/>
        <end position="86"/>
    </location>
</feature>
<feature type="signal peptide" evidence="1">
    <location>
        <begin position="1"/>
        <end position="20"/>
    </location>
</feature>
<evidence type="ECO:0000313" key="2">
    <source>
        <dbReference type="EMBL" id="CUG87400.1"/>
    </source>
</evidence>
<dbReference type="EMBL" id="CYKH01001508">
    <property type="protein sequence ID" value="CUG87400.1"/>
    <property type="molecule type" value="Genomic_DNA"/>
</dbReference>
<name>A0A0S4J7F6_BODSA</name>
<evidence type="ECO:0008006" key="4">
    <source>
        <dbReference type="Google" id="ProtNLM"/>
    </source>
</evidence>
<sequence length="86" mass="9352">MNVPCFTVLVATVLLFVCSGSDNTNPTAERAALISFYEATNGAGWILNNATVPANDSCTGTGTNLWDVLNPTSKYCCWFWHILPLH</sequence>
<evidence type="ECO:0000256" key="1">
    <source>
        <dbReference type="SAM" id="SignalP"/>
    </source>
</evidence>
<protein>
    <recommendedName>
        <fullName evidence="4">Membrane-associated protein</fullName>
    </recommendedName>
</protein>
<proteinExistence type="predicted"/>